<comment type="caution">
    <text evidence="1">The sequence shown here is derived from an EMBL/GenBank/DDBJ whole genome shotgun (WGS) entry which is preliminary data.</text>
</comment>
<gene>
    <name evidence="1" type="ORF">Vlu01_20890</name>
</gene>
<dbReference type="Proteomes" id="UP000643165">
    <property type="component" value="Unassembled WGS sequence"/>
</dbReference>
<organism evidence="1 2">
    <name type="scientific">Micromonospora lutea</name>
    <dbReference type="NCBI Taxonomy" id="419825"/>
    <lineage>
        <taxon>Bacteria</taxon>
        <taxon>Bacillati</taxon>
        <taxon>Actinomycetota</taxon>
        <taxon>Actinomycetes</taxon>
        <taxon>Micromonosporales</taxon>
        <taxon>Micromonosporaceae</taxon>
        <taxon>Micromonospora</taxon>
    </lineage>
</organism>
<evidence type="ECO:0000313" key="2">
    <source>
        <dbReference type="Proteomes" id="UP000643165"/>
    </source>
</evidence>
<keyword evidence="2" id="KW-1185">Reference proteome</keyword>
<reference evidence="1 2" key="1">
    <citation type="submission" date="2021-01" db="EMBL/GenBank/DDBJ databases">
        <title>Whole genome shotgun sequence of Verrucosispora lutea NBRC 106530.</title>
        <authorList>
            <person name="Komaki H."/>
            <person name="Tamura T."/>
        </authorList>
    </citation>
    <scope>NUCLEOTIDE SEQUENCE [LARGE SCALE GENOMIC DNA]</scope>
    <source>
        <strain evidence="1 2">NBRC 106530</strain>
    </source>
</reference>
<accession>A0ABQ4IU62</accession>
<sequence length="85" mass="9124">MLVRVPDLHKDEVALPYLRQRRIPADAEEHVRILLVRGHLFAGSSGVLDVIVAVMLTAPIDVVDRAAAAPVPLIVPDPAGDCRVG</sequence>
<proteinExistence type="predicted"/>
<protein>
    <submittedName>
        <fullName evidence="1">Uncharacterized protein</fullName>
    </submittedName>
</protein>
<name>A0ABQ4IU62_9ACTN</name>
<dbReference type="EMBL" id="BOPB01000009">
    <property type="protein sequence ID" value="GIJ21465.1"/>
    <property type="molecule type" value="Genomic_DNA"/>
</dbReference>
<evidence type="ECO:0000313" key="1">
    <source>
        <dbReference type="EMBL" id="GIJ21465.1"/>
    </source>
</evidence>